<sequence>MKIIKAKTAGFCFGVDRAVKLTYGLLEQGVRVATLGPLIHNPQCVADLAARGAVIVDTPEQVPDGYEVVVRSHGVPQCVYDALGARGLVVHDATCPFVAKIHRLARRAGEEGKTLLVAGDKNHPEVQGIVGHTRGSVFVFADLEELKVLLTPENTKNGIFVVAQTTFEVKKWQECVEFLKKVYTNPSIFDTICNATWARQHEAECLARQCDLMVVIGGRQSSNTQKLVSVAGRHTKAAAVETAQELDPAWWRGAGTVGVTAGASTPSSIIEEVLSSMSEEIREEELSFEEMIDASLKPVYNGKVVKGIVTGVSPSEIQVDIGTKQTGFVKLEELTNDPSAKAEDLVKKGDELDLIVTKVNDQEGVVYLSKKRLDENKGREAVAAAVESGEILEGFVTEANSGGVVVLVNNVRVFVPRSQATLRHGEDYTALVKTNVRLKMKQCEGRHIVGSIREVLAAENDAKREEFWANVEIGKQYTGVVKSLTNYGAFVDIGGVDGLVHISELSWNRIKHPSEVVSVGDTIDVYVKDIDTENKKVSLGYKKAEDNPWEKFKAEYPIGSVFKAPVVSITKFGAFVRILPGIDGLVHISEISNERVEKVSDVLSVGQEVEVKLTDVDFEKKRISLSMKALLSGSEADGEDAE</sequence>
<dbReference type="FunFam" id="2.40.50.140:FF:000051">
    <property type="entry name" value="RNA-binding transcriptional accessory protein"/>
    <property type="match status" value="1"/>
</dbReference>
<feature type="binding site" evidence="5">
    <location>
        <position position="193"/>
    </location>
    <ligand>
        <name>[4Fe-4S] cluster</name>
        <dbReference type="ChEBI" id="CHEBI:49883"/>
    </ligand>
</feature>
<dbReference type="CDD" id="cd04472">
    <property type="entry name" value="S1_PNPase"/>
    <property type="match status" value="1"/>
</dbReference>
<dbReference type="SUPFAM" id="SSF50249">
    <property type="entry name" value="Nucleic acid-binding proteins"/>
    <property type="match status" value="4"/>
</dbReference>
<evidence type="ECO:0000313" key="12">
    <source>
        <dbReference type="Proteomes" id="UP000431913"/>
    </source>
</evidence>
<gene>
    <name evidence="5" type="primary">ispH</name>
    <name evidence="8" type="ORF">ASJ35_11430</name>
    <name evidence="9" type="ORF">FYJ76_03810</name>
    <name evidence="7" type="ORF">TQ39_05730</name>
</gene>
<dbReference type="Gene3D" id="2.40.50.140">
    <property type="entry name" value="Nucleic acid-binding proteins"/>
    <property type="match status" value="3"/>
</dbReference>
<feature type="binding site" evidence="5">
    <location>
        <position position="223"/>
    </location>
    <ligand>
        <name>(2E)-4-hydroxy-3-methylbut-2-enyl diphosphate</name>
        <dbReference type="ChEBI" id="CHEBI:128753"/>
    </ligand>
</feature>
<dbReference type="InterPro" id="IPR003029">
    <property type="entry name" value="S1_domain"/>
</dbReference>
<evidence type="ECO:0000313" key="8">
    <source>
        <dbReference type="EMBL" id="KUE75814.1"/>
    </source>
</evidence>
<feature type="binding site" evidence="5">
    <location>
        <position position="165"/>
    </location>
    <ligand>
        <name>(2E)-4-hydroxy-3-methylbut-2-enyl diphosphate</name>
        <dbReference type="ChEBI" id="CHEBI:128753"/>
    </ligand>
</feature>
<dbReference type="GO" id="GO:0051539">
    <property type="term" value="F:4 iron, 4 sulfur cluster binding"/>
    <property type="evidence" value="ECO:0007669"/>
    <property type="project" value="UniProtKB-UniRule"/>
</dbReference>
<proteinExistence type="inferred from homology"/>
<feature type="domain" description="S1 motif" evidence="6">
    <location>
        <begin position="559"/>
        <end position="628"/>
    </location>
</feature>
<dbReference type="CDD" id="cd13944">
    <property type="entry name" value="lytB_ispH"/>
    <property type="match status" value="1"/>
</dbReference>
<keyword evidence="9" id="KW-0687">Ribonucleoprotein</keyword>
<dbReference type="CDD" id="cd05688">
    <property type="entry name" value="S1_RPS1_repeat_ec3"/>
    <property type="match status" value="1"/>
</dbReference>
<feature type="domain" description="S1 motif" evidence="6">
    <location>
        <begin position="302"/>
        <end position="371"/>
    </location>
</feature>
<reference evidence="7" key="1">
    <citation type="submission" date="2015-02" db="EMBL/GenBank/DDBJ databases">
        <title>A novel member of the family Ruminococcaceae isolated from human feces.</title>
        <authorList>
            <person name="Shkoporov A.N."/>
            <person name="Chaplin A.V."/>
            <person name="Motuzova O.V."/>
            <person name="Kafarskaia L.I."/>
            <person name="Khokhlova E.V."/>
            <person name="Efimov B.A."/>
        </authorList>
    </citation>
    <scope>NUCLEOTIDE SEQUENCE [LARGE SCALE GENOMIC DNA]</scope>
    <source>
        <strain evidence="7">585-1</strain>
    </source>
</reference>
<keyword evidence="5 9" id="KW-0560">Oxidoreductase</keyword>
<dbReference type="Pfam" id="PF00575">
    <property type="entry name" value="S1"/>
    <property type="match status" value="3"/>
</dbReference>
<dbReference type="NCBIfam" id="TIGR00216">
    <property type="entry name" value="ispH_lytB"/>
    <property type="match status" value="1"/>
</dbReference>
<comment type="pathway">
    <text evidence="5">Isoprenoid biosynthesis; dimethylallyl diphosphate biosynthesis; dimethylallyl diphosphate from (2E)-4-hydroxy-3-methylbutenyl diphosphate: step 1/1.</text>
</comment>
<accession>A0A0D8J1U9</accession>
<comment type="similarity">
    <text evidence="5">Belongs to the IspH family.</text>
</comment>
<keyword evidence="10" id="KW-1185">Reference proteome</keyword>
<dbReference type="InterPro" id="IPR012340">
    <property type="entry name" value="NA-bd_OB-fold"/>
</dbReference>
<evidence type="ECO:0000256" key="3">
    <source>
        <dbReference type="ARBA" id="ARBA00023004"/>
    </source>
</evidence>
<dbReference type="FunFam" id="2.40.50.140:FF:000189">
    <property type="entry name" value="Polyribonucleotide nucleotidyltransferase, putative"/>
    <property type="match status" value="1"/>
</dbReference>
<dbReference type="InterPro" id="IPR003451">
    <property type="entry name" value="LytB/IspH"/>
</dbReference>
<feature type="binding site" evidence="5">
    <location>
        <position position="221"/>
    </location>
    <ligand>
        <name>dimethylallyl diphosphate</name>
        <dbReference type="ChEBI" id="CHEBI:57623"/>
    </ligand>
</feature>
<dbReference type="AlphaFoldDB" id="A0A0D8J1U9"/>
<dbReference type="EMBL" id="VUNJ01000003">
    <property type="protein sequence ID" value="MST91064.1"/>
    <property type="molecule type" value="Genomic_DNA"/>
</dbReference>
<keyword evidence="9" id="KW-0689">Ribosomal protein</keyword>
<dbReference type="SMART" id="SM00316">
    <property type="entry name" value="S1"/>
    <property type="match status" value="4"/>
</dbReference>
<comment type="catalytic activity">
    <reaction evidence="5">
        <text>dimethylallyl diphosphate + 2 oxidized [2Fe-2S]-[ferredoxin] + H2O = (2E)-4-hydroxy-3-methylbut-2-enyl diphosphate + 2 reduced [2Fe-2S]-[ferredoxin] + 2 H(+)</text>
        <dbReference type="Rhea" id="RHEA:24825"/>
        <dbReference type="Rhea" id="RHEA-COMP:10000"/>
        <dbReference type="Rhea" id="RHEA-COMP:10001"/>
        <dbReference type="ChEBI" id="CHEBI:15377"/>
        <dbReference type="ChEBI" id="CHEBI:15378"/>
        <dbReference type="ChEBI" id="CHEBI:33737"/>
        <dbReference type="ChEBI" id="CHEBI:33738"/>
        <dbReference type="ChEBI" id="CHEBI:57623"/>
        <dbReference type="ChEBI" id="CHEBI:128753"/>
        <dbReference type="EC" id="1.17.7.4"/>
    </reaction>
</comment>
<keyword evidence="5" id="KW-0414">Isoprene biosynthesis</keyword>
<dbReference type="GO" id="GO:0005840">
    <property type="term" value="C:ribosome"/>
    <property type="evidence" value="ECO:0007669"/>
    <property type="project" value="UniProtKB-KW"/>
</dbReference>
<organism evidence="7 10">
    <name type="scientific">Ruthenibacterium lactatiformans</name>
    <dbReference type="NCBI Taxonomy" id="1550024"/>
    <lineage>
        <taxon>Bacteria</taxon>
        <taxon>Bacillati</taxon>
        <taxon>Bacillota</taxon>
        <taxon>Clostridia</taxon>
        <taxon>Eubacteriales</taxon>
        <taxon>Oscillospiraceae</taxon>
        <taxon>Ruthenibacterium</taxon>
    </lineage>
</organism>
<feature type="domain" description="S1 motif" evidence="6">
    <location>
        <begin position="389"/>
        <end position="453"/>
    </location>
</feature>
<dbReference type="PANTHER" id="PTHR30426:SF0">
    <property type="entry name" value="4-HYDROXY-3-METHYLBUT-2-ENYL DIPHOSPHATE REDUCTASE"/>
    <property type="match status" value="1"/>
</dbReference>
<feature type="binding site" evidence="5">
    <location>
        <position position="264"/>
    </location>
    <ligand>
        <name>isopentenyl diphosphate</name>
        <dbReference type="ChEBI" id="CHEBI:128769"/>
    </ligand>
</feature>
<dbReference type="PROSITE" id="PS50126">
    <property type="entry name" value="S1"/>
    <property type="match status" value="4"/>
</dbReference>
<evidence type="ECO:0000256" key="1">
    <source>
        <dbReference type="ARBA" id="ARBA00022485"/>
    </source>
</evidence>
<dbReference type="Proteomes" id="UP000053433">
    <property type="component" value="Unassembled WGS sequence"/>
</dbReference>
<dbReference type="PATRIC" id="fig|1550024.3.peg.1292"/>
<evidence type="ECO:0000259" key="6">
    <source>
        <dbReference type="PROSITE" id="PS50126"/>
    </source>
</evidence>
<dbReference type="NCBIfam" id="NF000907">
    <property type="entry name" value="PRK00087.1"/>
    <property type="match status" value="1"/>
</dbReference>
<feature type="binding site" evidence="5">
    <location>
        <position position="222"/>
    </location>
    <ligand>
        <name>(2E)-4-hydroxy-3-methylbut-2-enyl diphosphate</name>
        <dbReference type="ChEBI" id="CHEBI:128753"/>
    </ligand>
</feature>
<comment type="caution">
    <text evidence="7">The sequence shown here is derived from an EMBL/GenBank/DDBJ whole genome shotgun (WGS) entry which is preliminary data.</text>
</comment>
<dbReference type="GO" id="GO:0046872">
    <property type="term" value="F:metal ion binding"/>
    <property type="evidence" value="ECO:0007669"/>
    <property type="project" value="UniProtKB-KW"/>
</dbReference>
<dbReference type="Pfam" id="PF02401">
    <property type="entry name" value="LYTB"/>
    <property type="match status" value="1"/>
</dbReference>
<dbReference type="GO" id="GO:0003729">
    <property type="term" value="F:mRNA binding"/>
    <property type="evidence" value="ECO:0007669"/>
    <property type="project" value="UniProtKB-ARBA"/>
</dbReference>
<feature type="binding site" evidence="5">
    <location>
        <position position="223"/>
    </location>
    <ligand>
        <name>dimethylallyl diphosphate</name>
        <dbReference type="ChEBI" id="CHEBI:57623"/>
    </ligand>
</feature>
<protein>
    <recommendedName>
        <fullName evidence="5">4-hydroxy-3-methylbut-2-enyl diphosphate reductase</fullName>
        <shortName evidence="5">HMBPP reductase</shortName>
        <ecNumber evidence="5">1.17.7.4</ecNumber>
    </recommendedName>
</protein>
<feature type="binding site" evidence="5">
    <location>
        <position position="221"/>
    </location>
    <ligand>
        <name>isopentenyl diphosphate</name>
        <dbReference type="ChEBI" id="CHEBI:128769"/>
    </ligand>
</feature>
<feature type="binding site" evidence="5">
    <location>
        <position position="222"/>
    </location>
    <ligand>
        <name>isopentenyl diphosphate</name>
        <dbReference type="ChEBI" id="CHEBI:128769"/>
    </ligand>
</feature>
<reference evidence="8 11" key="2">
    <citation type="submission" date="2015-10" db="EMBL/GenBank/DDBJ databases">
        <title>A novel member of the family Ruminococcaceae isolated from human faeces.</title>
        <authorList>
            <person name="Shkoporov A.N."/>
            <person name="Chaplin A.V."/>
            <person name="Motuzova O.V."/>
            <person name="Kafarskaia L.I."/>
            <person name="Efimov B.A."/>
        </authorList>
    </citation>
    <scope>NUCLEOTIDE SEQUENCE [LARGE SCALE GENOMIC DNA]</scope>
    <source>
        <strain evidence="8 11">668</strain>
    </source>
</reference>
<comment type="catalytic activity">
    <reaction evidence="5">
        <text>isopentenyl diphosphate + 2 oxidized [2Fe-2S]-[ferredoxin] + H2O = (2E)-4-hydroxy-3-methylbut-2-enyl diphosphate + 2 reduced [2Fe-2S]-[ferredoxin] + 2 H(+)</text>
        <dbReference type="Rhea" id="RHEA:24488"/>
        <dbReference type="Rhea" id="RHEA-COMP:10000"/>
        <dbReference type="Rhea" id="RHEA-COMP:10001"/>
        <dbReference type="ChEBI" id="CHEBI:15377"/>
        <dbReference type="ChEBI" id="CHEBI:15378"/>
        <dbReference type="ChEBI" id="CHEBI:33737"/>
        <dbReference type="ChEBI" id="CHEBI:33738"/>
        <dbReference type="ChEBI" id="CHEBI:128753"/>
        <dbReference type="ChEBI" id="CHEBI:128769"/>
        <dbReference type="EC" id="1.17.7.4"/>
    </reaction>
</comment>
<evidence type="ECO:0000256" key="2">
    <source>
        <dbReference type="ARBA" id="ARBA00022723"/>
    </source>
</evidence>
<dbReference type="EMBL" id="JXXK01000005">
    <property type="protein sequence ID" value="KJF40704.1"/>
    <property type="molecule type" value="Genomic_DNA"/>
</dbReference>
<dbReference type="Proteomes" id="UP000431913">
    <property type="component" value="Unassembled WGS sequence"/>
</dbReference>
<comment type="cofactor">
    <cofactor evidence="5">
        <name>[4Fe-4S] cluster</name>
        <dbReference type="ChEBI" id="CHEBI:49883"/>
    </cofactor>
    <text evidence="5">Binds 1 [4Fe-4S] cluster per subunit.</text>
</comment>
<dbReference type="CDD" id="cd05687">
    <property type="entry name" value="S1_RPS1_repeat_ec1_hs1"/>
    <property type="match status" value="1"/>
</dbReference>
<comment type="function">
    <text evidence="5">Catalyzes the conversion of 1-hydroxy-2-methyl-2-(E)-butenyl 4-diphosphate (HMBPP) into a mixture of isopentenyl diphosphate (IPP) and dimethylallyl diphosphate (DMAPP). Acts in the terminal step of the DOXP/MEP pathway for isoprenoid precursor biosynthesis.</text>
</comment>
<feature type="binding site" evidence="5">
    <location>
        <position position="12"/>
    </location>
    <ligand>
        <name>[4Fe-4S] cluster</name>
        <dbReference type="ChEBI" id="CHEBI:49883"/>
    </ligand>
</feature>
<dbReference type="GO" id="GO:0005737">
    <property type="term" value="C:cytoplasm"/>
    <property type="evidence" value="ECO:0007669"/>
    <property type="project" value="UniProtKB-ARBA"/>
</dbReference>
<keyword evidence="1 5" id="KW-0004">4Fe-4S</keyword>
<feature type="binding site" evidence="5">
    <location>
        <position position="221"/>
    </location>
    <ligand>
        <name>(2E)-4-hydroxy-3-methylbut-2-enyl diphosphate</name>
        <dbReference type="ChEBI" id="CHEBI:128753"/>
    </ligand>
</feature>
<feature type="binding site" evidence="5">
    <location>
        <position position="223"/>
    </location>
    <ligand>
        <name>isopentenyl diphosphate</name>
        <dbReference type="ChEBI" id="CHEBI:128769"/>
    </ligand>
</feature>
<feature type="binding site" evidence="5">
    <location>
        <position position="73"/>
    </location>
    <ligand>
        <name>isopentenyl diphosphate</name>
        <dbReference type="ChEBI" id="CHEBI:128769"/>
    </ligand>
</feature>
<comment type="pathway">
    <text evidence="5">Isoprenoid biosynthesis; isopentenyl diphosphate biosynthesis via DXP pathway; isopentenyl diphosphate from 1-deoxy-D-xylulose 5-phosphate: step 6/6.</text>
</comment>
<dbReference type="InterPro" id="IPR035104">
    <property type="entry name" value="Ribosomal_protein_S1-like"/>
</dbReference>
<feature type="active site" description="Proton donor" evidence="5">
    <location>
        <position position="125"/>
    </location>
</feature>
<feature type="binding site" evidence="5">
    <location>
        <position position="73"/>
    </location>
    <ligand>
        <name>(2E)-4-hydroxy-3-methylbut-2-enyl diphosphate</name>
        <dbReference type="ChEBI" id="CHEBI:128753"/>
    </ligand>
</feature>
<name>A0A0D8J1U9_9FIRM</name>
<feature type="binding site" evidence="5">
    <location>
        <position position="123"/>
    </location>
    <ligand>
        <name>dimethylallyl diphosphate</name>
        <dbReference type="ChEBI" id="CHEBI:57623"/>
    </ligand>
</feature>
<feature type="domain" description="S1 motif" evidence="6">
    <location>
        <begin position="474"/>
        <end position="542"/>
    </location>
</feature>
<keyword evidence="3 5" id="KW-0408">Iron</keyword>
<dbReference type="GO" id="GO:0016114">
    <property type="term" value="P:terpenoid biosynthetic process"/>
    <property type="evidence" value="ECO:0007669"/>
    <property type="project" value="UniProtKB-UniRule"/>
</dbReference>
<keyword evidence="4 5" id="KW-0411">Iron-sulfur</keyword>
<dbReference type="RefSeq" id="WP_050004840.1">
    <property type="nucleotide sequence ID" value="NZ_CAUBPW010000003.1"/>
</dbReference>
<accession>A0A0W7TPX3</accession>
<keyword evidence="2 5" id="KW-0479">Metal-binding</keyword>
<dbReference type="GO" id="GO:0050992">
    <property type="term" value="P:dimethylallyl diphosphate biosynthetic process"/>
    <property type="evidence" value="ECO:0007669"/>
    <property type="project" value="UniProtKB-UniRule"/>
</dbReference>
<evidence type="ECO:0000313" key="10">
    <source>
        <dbReference type="Proteomes" id="UP000032483"/>
    </source>
</evidence>
<dbReference type="Gene3D" id="3.40.1010.20">
    <property type="entry name" value="4-hydroxy-3-methylbut-2-enyl diphosphate reductase, catalytic domain"/>
    <property type="match status" value="2"/>
</dbReference>
<feature type="binding site" evidence="5">
    <location>
        <position position="95"/>
    </location>
    <ligand>
        <name>[4Fe-4S] cluster</name>
        <dbReference type="ChEBI" id="CHEBI:49883"/>
    </ligand>
</feature>
<feature type="binding site" evidence="5">
    <location>
        <position position="40"/>
    </location>
    <ligand>
        <name>isopentenyl diphosphate</name>
        <dbReference type="ChEBI" id="CHEBI:128769"/>
    </ligand>
</feature>
<dbReference type="GeneID" id="42856123"/>
<evidence type="ECO:0000256" key="4">
    <source>
        <dbReference type="ARBA" id="ARBA00023014"/>
    </source>
</evidence>
<dbReference type="Proteomes" id="UP000032483">
    <property type="component" value="Unassembled WGS sequence"/>
</dbReference>
<dbReference type="EC" id="1.17.7.4" evidence="5"/>
<dbReference type="EMBL" id="LMUA01000015">
    <property type="protein sequence ID" value="KUE75814.1"/>
    <property type="molecule type" value="Genomic_DNA"/>
</dbReference>
<feature type="binding site" evidence="5">
    <location>
        <position position="222"/>
    </location>
    <ligand>
        <name>dimethylallyl diphosphate</name>
        <dbReference type="ChEBI" id="CHEBI:57623"/>
    </ligand>
</feature>
<dbReference type="HAMAP" id="MF_00191">
    <property type="entry name" value="IspH"/>
    <property type="match status" value="1"/>
</dbReference>
<dbReference type="GO" id="GO:0051745">
    <property type="term" value="F:4-hydroxy-3-methylbut-2-enyl diphosphate reductase activity"/>
    <property type="evidence" value="ECO:0007669"/>
    <property type="project" value="UniProtKB-UniRule"/>
</dbReference>
<dbReference type="UniPathway" id="UPA00059">
    <property type="reaction ID" value="UER00105"/>
</dbReference>
<feature type="binding site" evidence="5">
    <location>
        <position position="264"/>
    </location>
    <ligand>
        <name>dimethylallyl diphosphate</name>
        <dbReference type="ChEBI" id="CHEBI:57623"/>
    </ligand>
</feature>
<reference evidence="9 12" key="3">
    <citation type="submission" date="2019-08" db="EMBL/GenBank/DDBJ databases">
        <title>In-depth cultivation of the pig gut microbiome towards novel bacterial diversity and tailored functional studies.</title>
        <authorList>
            <person name="Wylensek D."/>
            <person name="Hitch T.C.A."/>
            <person name="Clavel T."/>
        </authorList>
    </citation>
    <scope>NUCLEOTIDE SEQUENCE [LARGE SCALE GENOMIC DNA]</scope>
    <source>
        <strain evidence="9 12">WCA3-601-WT-6J</strain>
    </source>
</reference>
<feature type="binding site" evidence="5">
    <location>
        <position position="40"/>
    </location>
    <ligand>
        <name>(2E)-4-hydroxy-3-methylbut-2-enyl diphosphate</name>
        <dbReference type="ChEBI" id="CHEBI:128753"/>
    </ligand>
</feature>
<feature type="binding site" evidence="5">
    <location>
        <position position="73"/>
    </location>
    <ligand>
        <name>dimethylallyl diphosphate</name>
        <dbReference type="ChEBI" id="CHEBI:57623"/>
    </ligand>
</feature>
<feature type="binding site" evidence="5">
    <location>
        <position position="264"/>
    </location>
    <ligand>
        <name>(2E)-4-hydroxy-3-methylbut-2-enyl diphosphate</name>
        <dbReference type="ChEBI" id="CHEBI:128753"/>
    </ligand>
</feature>
<evidence type="ECO:0000313" key="7">
    <source>
        <dbReference type="EMBL" id="KJF40704.1"/>
    </source>
</evidence>
<dbReference type="GO" id="GO:0019288">
    <property type="term" value="P:isopentenyl diphosphate biosynthetic process, methylerythritol 4-phosphate pathway"/>
    <property type="evidence" value="ECO:0007669"/>
    <property type="project" value="UniProtKB-UniRule"/>
</dbReference>
<dbReference type="UniPathway" id="UPA00056">
    <property type="reaction ID" value="UER00097"/>
</dbReference>
<feature type="binding site" evidence="5">
    <location>
        <position position="123"/>
    </location>
    <ligand>
        <name>(2E)-4-hydroxy-3-methylbut-2-enyl diphosphate</name>
        <dbReference type="ChEBI" id="CHEBI:128753"/>
    </ligand>
</feature>
<evidence type="ECO:0000256" key="5">
    <source>
        <dbReference type="HAMAP-Rule" id="MF_00191"/>
    </source>
</evidence>
<feature type="binding site" evidence="5">
    <location>
        <position position="40"/>
    </location>
    <ligand>
        <name>dimethylallyl diphosphate</name>
        <dbReference type="ChEBI" id="CHEBI:57623"/>
    </ligand>
</feature>
<feature type="binding site" evidence="5">
    <location>
        <position position="123"/>
    </location>
    <ligand>
        <name>isopentenyl diphosphate</name>
        <dbReference type="ChEBI" id="CHEBI:128769"/>
    </ligand>
</feature>
<evidence type="ECO:0000313" key="9">
    <source>
        <dbReference type="EMBL" id="MST91064.1"/>
    </source>
</evidence>
<evidence type="ECO:0000313" key="11">
    <source>
        <dbReference type="Proteomes" id="UP000053433"/>
    </source>
</evidence>
<dbReference type="PANTHER" id="PTHR30426">
    <property type="entry name" value="4-HYDROXY-3-METHYLBUT-2-ENYL DIPHOSPHATE REDUCTASE"/>
    <property type="match status" value="1"/>
</dbReference>
<dbReference type="Gene3D" id="3.40.50.11270">
    <property type="match status" value="1"/>
</dbReference>
<dbReference type="PRINTS" id="PR00681">
    <property type="entry name" value="RIBOSOMALS1"/>
</dbReference>